<dbReference type="STRING" id="717606.PaecuDRAFT_3531"/>
<sequence length="276" mass="32067">MKAIDRYVRSLSKHVNLESEEMASFQDEIRSHLTESVNALRLEGYSEKESVAIALQRFGEESNLNAELRREYRFHKSFKKWMLVASVFFLLLSVFFVSYSRTLEKRGLANFDHMNHDFGVVKGSVEQTNSIPYAELQAYVERHEGVVRSVSLTQKKRAVPISEYAYPADSEEASAGNRFYLPVRIETDVTGIQWYANIYYNNSVIFPPQEHVLFVTAVVCFALYWLLFGLWNVMNAHRRGSLNVFWVICFLSLNVAAYLLYKLVERMRSWRLRAAA</sequence>
<accession>E0ID29</accession>
<feature type="transmembrane region" description="Helical" evidence="1">
    <location>
        <begin position="243"/>
        <end position="261"/>
    </location>
</feature>
<dbReference type="AlphaFoldDB" id="E0ID29"/>
<name>E0ID29_9BACL</name>
<keyword evidence="1" id="KW-0472">Membrane</keyword>
<organism evidence="2 3">
    <name type="scientific">Paenibacillus curdlanolyticus YK9</name>
    <dbReference type="NCBI Taxonomy" id="717606"/>
    <lineage>
        <taxon>Bacteria</taxon>
        <taxon>Bacillati</taxon>
        <taxon>Bacillota</taxon>
        <taxon>Bacilli</taxon>
        <taxon>Bacillales</taxon>
        <taxon>Paenibacillaceae</taxon>
        <taxon>Paenibacillus</taxon>
    </lineage>
</organism>
<dbReference type="EMBL" id="AEDD01000010">
    <property type="protein sequence ID" value="EFM09484.1"/>
    <property type="molecule type" value="Genomic_DNA"/>
</dbReference>
<protein>
    <submittedName>
        <fullName evidence="2">Uncharacterized protein</fullName>
    </submittedName>
</protein>
<dbReference type="OrthoDB" id="9816425at2"/>
<keyword evidence="1" id="KW-0812">Transmembrane</keyword>
<reference evidence="2 3" key="1">
    <citation type="submission" date="2010-07" db="EMBL/GenBank/DDBJ databases">
        <title>The draft genome of Paenibacillus curdlanolyticus YK9.</title>
        <authorList>
            <consortium name="US DOE Joint Genome Institute (JGI-PGF)"/>
            <person name="Lucas S."/>
            <person name="Copeland A."/>
            <person name="Lapidus A."/>
            <person name="Cheng J.-F."/>
            <person name="Bruce D."/>
            <person name="Goodwin L."/>
            <person name="Pitluck S."/>
            <person name="Land M.L."/>
            <person name="Hauser L."/>
            <person name="Chang Y.-J."/>
            <person name="Jeffries C."/>
            <person name="Anderson I.J."/>
            <person name="Johnson E."/>
            <person name="Loganathan U."/>
            <person name="Mulhopadhyay B."/>
            <person name="Kyrpides N."/>
            <person name="Woyke T.J."/>
        </authorList>
    </citation>
    <scope>NUCLEOTIDE SEQUENCE [LARGE SCALE GENOMIC DNA]</scope>
    <source>
        <strain evidence="2 3">YK9</strain>
    </source>
</reference>
<evidence type="ECO:0000313" key="3">
    <source>
        <dbReference type="Proteomes" id="UP000005387"/>
    </source>
</evidence>
<keyword evidence="1" id="KW-1133">Transmembrane helix</keyword>
<feature type="transmembrane region" description="Helical" evidence="1">
    <location>
        <begin position="212"/>
        <end position="231"/>
    </location>
</feature>
<dbReference type="NCBIfam" id="NF038403">
    <property type="entry name" value="perm_prefix_1"/>
    <property type="match status" value="1"/>
</dbReference>
<evidence type="ECO:0000313" key="2">
    <source>
        <dbReference type="EMBL" id="EFM09484.1"/>
    </source>
</evidence>
<evidence type="ECO:0000256" key="1">
    <source>
        <dbReference type="SAM" id="Phobius"/>
    </source>
</evidence>
<gene>
    <name evidence="2" type="ORF">PaecuDRAFT_3531</name>
</gene>
<keyword evidence="3" id="KW-1185">Reference proteome</keyword>
<dbReference type="eggNOG" id="ENOG5030IBW">
    <property type="taxonomic scope" value="Bacteria"/>
</dbReference>
<feature type="transmembrane region" description="Helical" evidence="1">
    <location>
        <begin position="81"/>
        <end position="99"/>
    </location>
</feature>
<dbReference type="InterPro" id="IPR047928">
    <property type="entry name" value="Perm_prefix_1"/>
</dbReference>
<proteinExistence type="predicted"/>
<dbReference type="Proteomes" id="UP000005387">
    <property type="component" value="Unassembled WGS sequence"/>
</dbReference>